<proteinExistence type="predicted"/>
<dbReference type="SUPFAM" id="SSF53756">
    <property type="entry name" value="UDP-Glycosyltransferase/glycogen phosphorylase"/>
    <property type="match status" value="1"/>
</dbReference>
<protein>
    <submittedName>
        <fullName evidence="1">Glycosyltransferase family 4 protein</fullName>
    </submittedName>
</protein>
<name>A0A6I1EMQ8_9BURK</name>
<sequence length="422" mass="49716">MKIFSFKAQQDRLTVFFCGLPIYYKRYLDNSVRHRFLFLKWESPLPYEIFKLNELKDKIEKIVASKTRDNQKEEKNFPFETIPDNTVLLIETNNFHSELLPGIARYFVDLGYNVDILLSYYESKLNPFSRYLFRKIRIKTIESGKILEILDSKKIKKYSFIYFNSDKVNYQKSFATDYFSKIDYPENRKIFMLHHPDASSYQGEGHVCMLGDFTFKGRKPFIVTPTYFGNIKINPKNNKTRFIVIGNVDQKRKNFSLLLKSAEELVNENKKDFEIVVVSRQGDISIPPSISEQVRFLGKLSYEEMYSEIEKSDFFLALLDTSIPEHERYASKGISGTFLLSWGFRKPCIIEEYFAAKYNFDINNSVIYKNSASFTDSLRSAIEMDRRRYLDMQMSLSENVMKIAEKSIENLENFIPDLRSKK</sequence>
<dbReference type="Proteomes" id="UP000430564">
    <property type="component" value="Unassembled WGS sequence"/>
</dbReference>
<dbReference type="EMBL" id="WEHX01000110">
    <property type="protein sequence ID" value="KAB7654131.1"/>
    <property type="molecule type" value="Genomic_DNA"/>
</dbReference>
<evidence type="ECO:0000313" key="2">
    <source>
        <dbReference type="Proteomes" id="UP000430564"/>
    </source>
</evidence>
<keyword evidence="1" id="KW-0808">Transferase</keyword>
<comment type="caution">
    <text evidence="1">The sequence shown here is derived from an EMBL/GenBank/DDBJ whole genome shotgun (WGS) entry which is preliminary data.</text>
</comment>
<dbReference type="AlphaFoldDB" id="A0A6I1EMQ8"/>
<dbReference type="RefSeq" id="WP_152159050.1">
    <property type="nucleotide sequence ID" value="NZ_WEHX01000110.1"/>
</dbReference>
<dbReference type="OrthoDB" id="7805074at2"/>
<reference evidence="1 2" key="1">
    <citation type="submission" date="2019-10" db="EMBL/GenBank/DDBJ databases">
        <title>Genome diversity of Sutterella seckii.</title>
        <authorList>
            <person name="Chaplin A.V."/>
            <person name="Sokolova S.R."/>
            <person name="Mosin K.A."/>
            <person name="Ivanova E.L."/>
            <person name="Kochetkova T.O."/>
            <person name="Goltsov A.Y."/>
            <person name="Trofimov D.Y."/>
            <person name="Efimov B.A."/>
        </authorList>
    </citation>
    <scope>NUCLEOTIDE SEQUENCE [LARGE SCALE GENOMIC DNA]</scope>
    <source>
        <strain evidence="1 2">ASD393</strain>
    </source>
</reference>
<accession>A0A6I1EMQ8</accession>
<gene>
    <name evidence="1" type="ORF">GBM95_10505</name>
</gene>
<dbReference type="GO" id="GO:0016740">
    <property type="term" value="F:transferase activity"/>
    <property type="evidence" value="ECO:0007669"/>
    <property type="project" value="UniProtKB-KW"/>
</dbReference>
<evidence type="ECO:0000313" key="1">
    <source>
        <dbReference type="EMBL" id="KAB7654131.1"/>
    </source>
</evidence>
<dbReference type="Gene3D" id="3.40.50.2000">
    <property type="entry name" value="Glycogen Phosphorylase B"/>
    <property type="match status" value="1"/>
</dbReference>
<organism evidence="1 2">
    <name type="scientific">Sutterella seckii</name>
    <dbReference type="NCBI Taxonomy" id="1944635"/>
    <lineage>
        <taxon>Bacteria</taxon>
        <taxon>Pseudomonadati</taxon>
        <taxon>Pseudomonadota</taxon>
        <taxon>Betaproteobacteria</taxon>
        <taxon>Burkholderiales</taxon>
        <taxon>Sutterellaceae</taxon>
        <taxon>Sutterella</taxon>
    </lineage>
</organism>